<keyword evidence="3" id="KW-0805">Transcription regulation</keyword>
<evidence type="ECO:0000256" key="5">
    <source>
        <dbReference type="ARBA" id="ARBA00023163"/>
    </source>
</evidence>
<dbReference type="PROSITE" id="PS00675">
    <property type="entry name" value="SIGMA54_INTERACT_1"/>
    <property type="match status" value="1"/>
</dbReference>
<evidence type="ECO:0000313" key="7">
    <source>
        <dbReference type="EMBL" id="GIU43477.1"/>
    </source>
</evidence>
<dbReference type="InterPro" id="IPR003018">
    <property type="entry name" value="GAF"/>
</dbReference>
<evidence type="ECO:0000256" key="1">
    <source>
        <dbReference type="ARBA" id="ARBA00022741"/>
    </source>
</evidence>
<dbReference type="EMBL" id="BPEY01000015">
    <property type="protein sequence ID" value="GIU43477.1"/>
    <property type="molecule type" value="Genomic_DNA"/>
</dbReference>
<dbReference type="PANTHER" id="PTHR32071">
    <property type="entry name" value="TRANSCRIPTIONAL REGULATORY PROTEIN"/>
    <property type="match status" value="1"/>
</dbReference>
<dbReference type="Gene3D" id="3.40.50.300">
    <property type="entry name" value="P-loop containing nucleotide triphosphate hydrolases"/>
    <property type="match status" value="1"/>
</dbReference>
<dbReference type="SMART" id="SM00382">
    <property type="entry name" value="AAA"/>
    <property type="match status" value="1"/>
</dbReference>
<gene>
    <name evidence="7" type="ORF">TUM4438_12490</name>
</gene>
<keyword evidence="5" id="KW-0804">Transcription</keyword>
<dbReference type="Pfam" id="PF25601">
    <property type="entry name" value="AAA_lid_14"/>
    <property type="match status" value="1"/>
</dbReference>
<dbReference type="PROSITE" id="PS50045">
    <property type="entry name" value="SIGMA54_INTERACT_4"/>
    <property type="match status" value="1"/>
</dbReference>
<keyword evidence="8" id="KW-1185">Reference proteome</keyword>
<dbReference type="Pfam" id="PF00158">
    <property type="entry name" value="Sigma54_activat"/>
    <property type="match status" value="1"/>
</dbReference>
<dbReference type="InterPro" id="IPR025943">
    <property type="entry name" value="Sigma_54_int_dom_ATP-bd_2"/>
</dbReference>
<keyword evidence="2" id="KW-0067">ATP-binding</keyword>
<keyword evidence="1" id="KW-0547">Nucleotide-binding</keyword>
<sequence>MLSLSKRVVQHAQIRLSSVSEISSTALIELALNLTNSLTANDRFERLLSTVRQAVPCDAVVLLHVQGDYLKPLALQGLTKETLGRRFEIAAHGRFEQICKSTTPLRFAADSPLADPYDGLLLAHEGDLPVHACMGLPLLSDNKLIGVLTLDSMVPNVFDDIPNRTLDIIAAMSAATLKTAMMLQQLEQHSKHNQQVVAELTHEALIKDGGELIGESASMRKLKQEIEMVAASNFSILIEGETGVGKELVARTLHRQSSRRDGPLVYVNCAALPENLIESELFGHVKGAFTGAERTRTGKFHLASGGTIFLDEIGELPLAAQSKLLRVLQNQEIQVVGKDDVEYVDVRIVAATNRQLRDEVEQGRFRADLYHRLSVYPVAVPPLRQREGDISLLCGYFIESTRRKLGMTQLTLAKNAIKVLSDYDWPGNVRELEHVISRAALRARSDSHSPIVRIGLTHLALMLPKDKVLNGGEPLQADNVYKDAAQTAINLKQQTDDFQRQLILQYLSEQNGNWSATAARLQVDRANLNRLAKRLGIRVSKRIEVKPE</sequence>
<name>A0ABQ4P7G8_9GAMM</name>
<dbReference type="NCBIfam" id="NF003451">
    <property type="entry name" value="PRK05022.1"/>
    <property type="match status" value="1"/>
</dbReference>
<dbReference type="InterPro" id="IPR058031">
    <property type="entry name" value="AAA_lid_NorR"/>
</dbReference>
<dbReference type="CDD" id="cd00009">
    <property type="entry name" value="AAA"/>
    <property type="match status" value="1"/>
</dbReference>
<dbReference type="SUPFAM" id="SSF46689">
    <property type="entry name" value="Homeodomain-like"/>
    <property type="match status" value="1"/>
</dbReference>
<dbReference type="InterPro" id="IPR003593">
    <property type="entry name" value="AAA+_ATPase"/>
</dbReference>
<dbReference type="InterPro" id="IPR002078">
    <property type="entry name" value="Sigma_54_int"/>
</dbReference>
<comment type="caution">
    <text evidence="7">The sequence shown here is derived from an EMBL/GenBank/DDBJ whole genome shotgun (WGS) entry which is preliminary data.</text>
</comment>
<dbReference type="Gene3D" id="1.10.10.60">
    <property type="entry name" value="Homeodomain-like"/>
    <property type="match status" value="1"/>
</dbReference>
<dbReference type="SUPFAM" id="SSF55781">
    <property type="entry name" value="GAF domain-like"/>
    <property type="match status" value="1"/>
</dbReference>
<evidence type="ECO:0000256" key="4">
    <source>
        <dbReference type="ARBA" id="ARBA00023125"/>
    </source>
</evidence>
<evidence type="ECO:0000313" key="8">
    <source>
        <dbReference type="Proteomes" id="UP000887104"/>
    </source>
</evidence>
<organism evidence="7 8">
    <name type="scientific">Shewanella sairae</name>
    <dbReference type="NCBI Taxonomy" id="190310"/>
    <lineage>
        <taxon>Bacteria</taxon>
        <taxon>Pseudomonadati</taxon>
        <taxon>Pseudomonadota</taxon>
        <taxon>Gammaproteobacteria</taxon>
        <taxon>Alteromonadales</taxon>
        <taxon>Shewanellaceae</taxon>
        <taxon>Shewanella</taxon>
    </lineage>
</organism>
<accession>A0ABQ4P7G8</accession>
<dbReference type="InterPro" id="IPR029016">
    <property type="entry name" value="GAF-like_dom_sf"/>
</dbReference>
<dbReference type="InterPro" id="IPR009057">
    <property type="entry name" value="Homeodomain-like_sf"/>
</dbReference>
<dbReference type="Proteomes" id="UP000887104">
    <property type="component" value="Unassembled WGS sequence"/>
</dbReference>
<dbReference type="InterPro" id="IPR025944">
    <property type="entry name" value="Sigma_54_int_dom_CS"/>
</dbReference>
<evidence type="ECO:0000259" key="6">
    <source>
        <dbReference type="PROSITE" id="PS50045"/>
    </source>
</evidence>
<protein>
    <submittedName>
        <fullName evidence="7">Regulatory protein LuxO</fullName>
    </submittedName>
</protein>
<dbReference type="SMART" id="SM00065">
    <property type="entry name" value="GAF"/>
    <property type="match status" value="1"/>
</dbReference>
<dbReference type="Gene3D" id="3.30.450.40">
    <property type="match status" value="1"/>
</dbReference>
<dbReference type="Pfam" id="PF01590">
    <property type="entry name" value="GAF"/>
    <property type="match status" value="1"/>
</dbReference>
<proteinExistence type="predicted"/>
<reference evidence="7" key="1">
    <citation type="submission" date="2021-05" db="EMBL/GenBank/DDBJ databases">
        <title>Molecular characterization for Shewanella algae harboring chromosomal blaOXA-55-like strains isolated from clinical and environment sample.</title>
        <authorList>
            <person name="Ohama Y."/>
            <person name="Aoki K."/>
            <person name="Harada S."/>
            <person name="Moriya K."/>
            <person name="Ishii Y."/>
            <person name="Tateda K."/>
        </authorList>
    </citation>
    <scope>NUCLEOTIDE SEQUENCE</scope>
    <source>
        <strain evidence="7">JCM 11563</strain>
    </source>
</reference>
<dbReference type="InterPro" id="IPR027417">
    <property type="entry name" value="P-loop_NTPase"/>
</dbReference>
<dbReference type="Gene3D" id="1.10.8.60">
    <property type="match status" value="1"/>
</dbReference>
<dbReference type="InterPro" id="IPR025662">
    <property type="entry name" value="Sigma_54_int_dom_ATP-bd_1"/>
</dbReference>
<dbReference type="SUPFAM" id="SSF52540">
    <property type="entry name" value="P-loop containing nucleoside triphosphate hydrolases"/>
    <property type="match status" value="1"/>
</dbReference>
<dbReference type="PROSITE" id="PS00676">
    <property type="entry name" value="SIGMA54_INTERACT_2"/>
    <property type="match status" value="1"/>
</dbReference>
<dbReference type="PANTHER" id="PTHR32071:SF35">
    <property type="entry name" value="ANAEROBIC NITRIC OXIDE REDUCTASE TRANSCRIPTION REGULATOR NORR"/>
    <property type="match status" value="1"/>
</dbReference>
<evidence type="ECO:0000256" key="2">
    <source>
        <dbReference type="ARBA" id="ARBA00022840"/>
    </source>
</evidence>
<keyword evidence="4" id="KW-0238">DNA-binding</keyword>
<evidence type="ECO:0000256" key="3">
    <source>
        <dbReference type="ARBA" id="ARBA00023015"/>
    </source>
</evidence>
<dbReference type="PROSITE" id="PS00688">
    <property type="entry name" value="SIGMA54_INTERACT_3"/>
    <property type="match status" value="1"/>
</dbReference>
<feature type="domain" description="Sigma-54 factor interaction" evidence="6">
    <location>
        <begin position="212"/>
        <end position="441"/>
    </location>
</feature>